<dbReference type="GO" id="GO:0016798">
    <property type="term" value="F:hydrolase activity, acting on glycosyl bonds"/>
    <property type="evidence" value="ECO:0007669"/>
    <property type="project" value="UniProtKB-KW"/>
</dbReference>
<protein>
    <recommendedName>
        <fullName evidence="13">Macro domain-containing protein</fullName>
    </recommendedName>
</protein>
<evidence type="ECO:0000259" key="10">
    <source>
        <dbReference type="PROSITE" id="PS50305"/>
    </source>
</evidence>
<evidence type="ECO:0000256" key="2">
    <source>
        <dbReference type="ARBA" id="ARBA00022679"/>
    </source>
</evidence>
<dbReference type="InterPro" id="IPR029035">
    <property type="entry name" value="DHS-like_NAD/FAD-binding_dom"/>
</dbReference>
<dbReference type="SUPFAM" id="SSF52467">
    <property type="entry name" value="DHS-like NAD/FAD-binding domain"/>
    <property type="match status" value="1"/>
</dbReference>
<dbReference type="PANTHER" id="PTHR11106:SF121">
    <property type="entry name" value="ADP-RIBOSE 1''-PHOSPHATE PHOSPHATASE"/>
    <property type="match status" value="1"/>
</dbReference>
<dbReference type="SMART" id="SM00506">
    <property type="entry name" value="A1pp"/>
    <property type="match status" value="1"/>
</dbReference>
<comment type="cofactor">
    <cofactor evidence="1">
        <name>Zn(2+)</name>
        <dbReference type="ChEBI" id="CHEBI:29105"/>
    </cofactor>
</comment>
<dbReference type="PROSITE" id="PS50305">
    <property type="entry name" value="SIRTUIN"/>
    <property type="match status" value="1"/>
</dbReference>
<feature type="domain" description="Macro" evidence="11">
    <location>
        <begin position="98"/>
        <end position="294"/>
    </location>
</feature>
<evidence type="ECO:0000259" key="11">
    <source>
        <dbReference type="PROSITE" id="PS51154"/>
    </source>
</evidence>
<dbReference type="Gene3D" id="3.40.220.10">
    <property type="entry name" value="Leucine Aminopeptidase, subunit E, domain 1"/>
    <property type="match status" value="1"/>
</dbReference>
<evidence type="ECO:0000256" key="4">
    <source>
        <dbReference type="ARBA" id="ARBA00022801"/>
    </source>
</evidence>
<evidence type="ECO:0008006" key="13">
    <source>
        <dbReference type="Google" id="ProtNLM"/>
    </source>
</evidence>
<keyword evidence="3 8" id="KW-0479">Metal-binding</keyword>
<evidence type="ECO:0000256" key="3">
    <source>
        <dbReference type="ARBA" id="ARBA00022723"/>
    </source>
</evidence>
<comment type="caution">
    <text evidence="8">Lacks conserved residue(s) required for the propagation of feature annotation.</text>
</comment>
<evidence type="ECO:0000256" key="8">
    <source>
        <dbReference type="PROSITE-ProRule" id="PRU00236"/>
    </source>
</evidence>
<feature type="domain" description="Deacetylase sirtuin-type" evidence="10">
    <location>
        <begin position="307"/>
        <end position="630"/>
    </location>
</feature>
<proteinExistence type="predicted"/>
<evidence type="ECO:0000256" key="1">
    <source>
        <dbReference type="ARBA" id="ARBA00001947"/>
    </source>
</evidence>
<feature type="region of interest" description="Disordered" evidence="9">
    <location>
        <begin position="1"/>
        <end position="27"/>
    </location>
</feature>
<sequence>MPPQGVATHAGDASRSRRRPRKPGSPSVLVRRASMLLPPIWRAQLSAHGNSHRRVSRELLGDVLIANDHPVSSELCEVIDELLAAEAVEPVELLGAHARQAQWGHAGATRVGVWRGDITTLRVDAIVNAANDAGLGCFQPEHRCIDNVIHRAAGPRLRESCRKAMQERRSRLSAGTAPIVTPGHALPARHVLHVTGPQVRSGSEPTAEQSAQLAAAYRNCLGAAKARGIRSIAFPCLSTGLFGFPQQLAAELALRTVRDWLCLDANAGAMDAVVFNVFTPKDAELYTTMAPHVFSASQAEPLPALPAKVGDLAVAPALRRAAEFLAEADAVIVSAGAGLSVAAGTNVYGSKRDFEAAYPDMVRRWGIRTAYECMGLFYRDDIPNEAKWGYQARHMNNMGFSFPPSGGYGLVKDILAATVGEEYFVHTSNVDDCFPRSGFNPERLYTPQGSWTFYQCMRPCRSDSVFPSWRMLDEVVPQVDPESGELPPGAVPRCPNCGGLTFGNVRGGSWFLHKEYEEQQDRMVAWVDELVASDKKVVVLEIGAGFNTPTVTRFPMESIVRELGERGVLIRINPAEAEVPGDINAISIPRGWDALRPISEGIEEIRVSAEPARADWALQAHAQQQHLGRHHSSDMWRVFKARYGHFDWRIFLRQLRAEDDDDEEERMNL</sequence>
<keyword evidence="4" id="KW-0378">Hydrolase</keyword>
<evidence type="ECO:0000256" key="7">
    <source>
        <dbReference type="ARBA" id="ARBA00023295"/>
    </source>
</evidence>
<name>A0A7S1UKE1_9STRA</name>
<accession>A0A7S1UKE1</accession>
<dbReference type="InterPro" id="IPR026591">
    <property type="entry name" value="Sirtuin_cat_small_dom_sf"/>
</dbReference>
<evidence type="ECO:0000256" key="5">
    <source>
        <dbReference type="ARBA" id="ARBA00022833"/>
    </source>
</evidence>
<feature type="binding site" evidence="8">
    <location>
        <position position="460"/>
    </location>
    <ligand>
        <name>Zn(2+)</name>
        <dbReference type="ChEBI" id="CHEBI:29105"/>
    </ligand>
</feature>
<dbReference type="PROSITE" id="PS51154">
    <property type="entry name" value="MACRO"/>
    <property type="match status" value="1"/>
</dbReference>
<keyword evidence="2" id="KW-0808">Transferase</keyword>
<keyword evidence="6" id="KW-0520">NAD</keyword>
<dbReference type="CDD" id="cd02908">
    <property type="entry name" value="Macro_OAADPr_deacetylase"/>
    <property type="match status" value="1"/>
</dbReference>
<dbReference type="Gene3D" id="3.30.1600.10">
    <property type="entry name" value="SIR2/SIRT2 'Small Domain"/>
    <property type="match status" value="1"/>
</dbReference>
<dbReference type="Gene3D" id="3.40.50.1220">
    <property type="entry name" value="TPP-binding domain"/>
    <property type="match status" value="1"/>
</dbReference>
<feature type="binding site" evidence="8">
    <location>
        <position position="456"/>
    </location>
    <ligand>
        <name>Zn(2+)</name>
        <dbReference type="ChEBI" id="CHEBI:29105"/>
    </ligand>
</feature>
<reference evidence="12" key="1">
    <citation type="submission" date="2021-01" db="EMBL/GenBank/DDBJ databases">
        <authorList>
            <person name="Corre E."/>
            <person name="Pelletier E."/>
            <person name="Niang G."/>
            <person name="Scheremetjew M."/>
            <person name="Finn R."/>
            <person name="Kale V."/>
            <person name="Holt S."/>
            <person name="Cochrane G."/>
            <person name="Meng A."/>
            <person name="Brown T."/>
            <person name="Cohen L."/>
        </authorList>
    </citation>
    <scope>NUCLEOTIDE SEQUENCE</scope>
    <source>
        <strain evidence="12">CCMP2877</strain>
    </source>
</reference>
<evidence type="ECO:0000256" key="6">
    <source>
        <dbReference type="ARBA" id="ARBA00023027"/>
    </source>
</evidence>
<keyword evidence="7" id="KW-0326">Glycosidase</keyword>
<organism evidence="12">
    <name type="scientific">Phaeomonas parva</name>
    <dbReference type="NCBI Taxonomy" id="124430"/>
    <lineage>
        <taxon>Eukaryota</taxon>
        <taxon>Sar</taxon>
        <taxon>Stramenopiles</taxon>
        <taxon>Ochrophyta</taxon>
        <taxon>Pinguiophyceae</taxon>
        <taxon>Pinguiochrysidales</taxon>
        <taxon>Pinguiochrysidaceae</taxon>
        <taxon>Phaeomonas</taxon>
    </lineage>
</organism>
<dbReference type="EMBL" id="HBGJ01046325">
    <property type="protein sequence ID" value="CAD9270716.1"/>
    <property type="molecule type" value="Transcribed_RNA"/>
</dbReference>
<keyword evidence="5 8" id="KW-0862">Zinc</keyword>
<dbReference type="InterPro" id="IPR043472">
    <property type="entry name" value="Macro_dom-like"/>
</dbReference>
<dbReference type="GO" id="GO:0016740">
    <property type="term" value="F:transferase activity"/>
    <property type="evidence" value="ECO:0007669"/>
    <property type="project" value="UniProtKB-KW"/>
</dbReference>
<dbReference type="SUPFAM" id="SSF52949">
    <property type="entry name" value="Macro domain-like"/>
    <property type="match status" value="1"/>
</dbReference>
<dbReference type="Pfam" id="PF01661">
    <property type="entry name" value="Macro"/>
    <property type="match status" value="1"/>
</dbReference>
<dbReference type="InterPro" id="IPR002589">
    <property type="entry name" value="Macro_dom"/>
</dbReference>
<dbReference type="GO" id="GO:0046872">
    <property type="term" value="F:metal ion binding"/>
    <property type="evidence" value="ECO:0007669"/>
    <property type="project" value="UniProtKB-KW"/>
</dbReference>
<dbReference type="PANTHER" id="PTHR11106">
    <property type="entry name" value="GANGLIOSIDE INDUCED DIFFERENTIATION ASSOCIATED PROTEIN 2-RELATED"/>
    <property type="match status" value="1"/>
</dbReference>
<feature type="binding site" evidence="8">
    <location>
        <position position="494"/>
    </location>
    <ligand>
        <name>Zn(2+)</name>
        <dbReference type="ChEBI" id="CHEBI:29105"/>
    </ligand>
</feature>
<evidence type="ECO:0000313" key="12">
    <source>
        <dbReference type="EMBL" id="CAD9270716.1"/>
    </source>
</evidence>
<feature type="binding site" evidence="8">
    <location>
        <position position="497"/>
    </location>
    <ligand>
        <name>Zn(2+)</name>
        <dbReference type="ChEBI" id="CHEBI:29105"/>
    </ligand>
</feature>
<dbReference type="AlphaFoldDB" id="A0A7S1UKE1"/>
<gene>
    <name evidence="12" type="ORF">PPAR1163_LOCUS29155</name>
</gene>
<dbReference type="InterPro" id="IPR026590">
    <property type="entry name" value="Ssirtuin_cat_dom"/>
</dbReference>
<evidence type="ECO:0000256" key="9">
    <source>
        <dbReference type="SAM" id="MobiDB-lite"/>
    </source>
</evidence>